<evidence type="ECO:0000313" key="1">
    <source>
        <dbReference type="EMBL" id="KAJ3520988.1"/>
    </source>
</evidence>
<comment type="caution">
    <text evidence="1">The sequence shown here is derived from an EMBL/GenBank/DDBJ whole genome shotgun (WGS) entry which is preliminary data.</text>
</comment>
<proteinExistence type="predicted"/>
<evidence type="ECO:0000313" key="2">
    <source>
        <dbReference type="Proteomes" id="UP001148662"/>
    </source>
</evidence>
<keyword evidence="2" id="KW-1185">Reference proteome</keyword>
<dbReference type="Proteomes" id="UP001148662">
    <property type="component" value="Unassembled WGS sequence"/>
</dbReference>
<reference evidence="1" key="1">
    <citation type="submission" date="2022-07" db="EMBL/GenBank/DDBJ databases">
        <title>Genome Sequence of Phlebia brevispora.</title>
        <authorList>
            <person name="Buettner E."/>
        </authorList>
    </citation>
    <scope>NUCLEOTIDE SEQUENCE</scope>
    <source>
        <strain evidence="1">MPL23</strain>
    </source>
</reference>
<protein>
    <submittedName>
        <fullName evidence="1">Uncharacterized protein</fullName>
    </submittedName>
</protein>
<organism evidence="1 2">
    <name type="scientific">Phlebia brevispora</name>
    <dbReference type="NCBI Taxonomy" id="194682"/>
    <lineage>
        <taxon>Eukaryota</taxon>
        <taxon>Fungi</taxon>
        <taxon>Dikarya</taxon>
        <taxon>Basidiomycota</taxon>
        <taxon>Agaricomycotina</taxon>
        <taxon>Agaricomycetes</taxon>
        <taxon>Polyporales</taxon>
        <taxon>Meruliaceae</taxon>
        <taxon>Phlebia</taxon>
    </lineage>
</organism>
<name>A0ACC1RLJ3_9APHY</name>
<dbReference type="EMBL" id="JANHOG010002681">
    <property type="protein sequence ID" value="KAJ3520988.1"/>
    <property type="molecule type" value="Genomic_DNA"/>
</dbReference>
<sequence length="119" mass="12969">MEVETETKKEKENMMPRTYSMDSLTVDTPTKTSRQNCERALAPRHTPFGTGPNDGTARTVTFPQLYIEEIQTISRLSVNGSLLSLASEDSMLVEEPSALLFASSSNGLQGPESITLNGS</sequence>
<accession>A0ACC1RLJ3</accession>
<gene>
    <name evidence="1" type="ORF">NM688_g9079</name>
</gene>